<organism evidence="2 3">
    <name type="scientific">Verticillium longisporum</name>
    <name type="common">Verticillium dahliae var. longisporum</name>
    <dbReference type="NCBI Taxonomy" id="100787"/>
    <lineage>
        <taxon>Eukaryota</taxon>
        <taxon>Fungi</taxon>
        <taxon>Dikarya</taxon>
        <taxon>Ascomycota</taxon>
        <taxon>Pezizomycotina</taxon>
        <taxon>Sordariomycetes</taxon>
        <taxon>Hypocreomycetidae</taxon>
        <taxon>Glomerellales</taxon>
        <taxon>Plectosphaerellaceae</taxon>
        <taxon>Verticillium</taxon>
    </lineage>
</organism>
<dbReference type="Proteomes" id="UP000044602">
    <property type="component" value="Unassembled WGS sequence"/>
</dbReference>
<feature type="compositionally biased region" description="Basic residues" evidence="1">
    <location>
        <begin position="1"/>
        <end position="21"/>
    </location>
</feature>
<evidence type="ECO:0000313" key="3">
    <source>
        <dbReference type="Proteomes" id="UP000044602"/>
    </source>
</evidence>
<protein>
    <submittedName>
        <fullName evidence="2">Uncharacterized protein</fullName>
    </submittedName>
</protein>
<feature type="region of interest" description="Disordered" evidence="1">
    <location>
        <begin position="1"/>
        <end position="44"/>
    </location>
</feature>
<feature type="non-terminal residue" evidence="2">
    <location>
        <position position="1"/>
    </location>
</feature>
<reference evidence="2 3" key="1">
    <citation type="submission" date="2015-05" db="EMBL/GenBank/DDBJ databases">
        <authorList>
            <person name="Wang D.B."/>
            <person name="Wang M."/>
        </authorList>
    </citation>
    <scope>NUCLEOTIDE SEQUENCE [LARGE SCALE GENOMIC DNA]</scope>
    <source>
        <strain evidence="2">VL1</strain>
    </source>
</reference>
<evidence type="ECO:0000313" key="2">
    <source>
        <dbReference type="EMBL" id="CRK35205.1"/>
    </source>
</evidence>
<accession>A0A0G4MM72</accession>
<gene>
    <name evidence="2" type="ORF">BN1708_019724</name>
</gene>
<feature type="compositionally biased region" description="Basic residues" evidence="1">
    <location>
        <begin position="32"/>
        <end position="44"/>
    </location>
</feature>
<proteinExistence type="predicted"/>
<name>A0A0G4MM72_VERLO</name>
<dbReference type="EMBL" id="CVQH01023447">
    <property type="protein sequence ID" value="CRK35205.1"/>
    <property type="molecule type" value="Genomic_DNA"/>
</dbReference>
<sequence>DLRRRHHPPRTRCRPPRRQAARHGQSAARVRDGRRHQPGHHPGW</sequence>
<keyword evidence="3" id="KW-1185">Reference proteome</keyword>
<evidence type="ECO:0000256" key="1">
    <source>
        <dbReference type="SAM" id="MobiDB-lite"/>
    </source>
</evidence>
<dbReference type="AlphaFoldDB" id="A0A0G4MM72"/>